<protein>
    <submittedName>
        <fullName evidence="1">Uncharacterized protein</fullName>
    </submittedName>
</protein>
<evidence type="ECO:0000313" key="1">
    <source>
        <dbReference type="EMBL" id="RRT76683.1"/>
    </source>
</evidence>
<organism evidence="1 2">
    <name type="scientific">Ensete ventricosum</name>
    <name type="common">Abyssinian banana</name>
    <name type="synonym">Musa ensete</name>
    <dbReference type="NCBI Taxonomy" id="4639"/>
    <lineage>
        <taxon>Eukaryota</taxon>
        <taxon>Viridiplantae</taxon>
        <taxon>Streptophyta</taxon>
        <taxon>Embryophyta</taxon>
        <taxon>Tracheophyta</taxon>
        <taxon>Spermatophyta</taxon>
        <taxon>Magnoliopsida</taxon>
        <taxon>Liliopsida</taxon>
        <taxon>Zingiberales</taxon>
        <taxon>Musaceae</taxon>
        <taxon>Ensete</taxon>
    </lineage>
</organism>
<proteinExistence type="predicted"/>
<gene>
    <name evidence="1" type="ORF">B296_00029781</name>
</gene>
<dbReference type="GO" id="GO:0006811">
    <property type="term" value="P:monoatomic ion transport"/>
    <property type="evidence" value="ECO:0007669"/>
    <property type="project" value="InterPro"/>
</dbReference>
<dbReference type="Proteomes" id="UP000287651">
    <property type="component" value="Unassembled WGS sequence"/>
</dbReference>
<name>A0A427AK98_ENSVE</name>
<dbReference type="PANTHER" id="PTHR31563">
    <property type="entry name" value="ION CHANNEL POLLUX-RELATED"/>
    <property type="match status" value="1"/>
</dbReference>
<sequence length="296" mass="33465">MRSYEIKNVHIIRYEVDTEAFLSLIALQPLPNVASVPTIVEYARQAIQECIFMIGWRPRVADMIREYDYYLGPGSTLVGNPMYYETLKEAILSIRNSSMKGDDVPLSIVVISDKEWLAGAHPACWLAVAESAELNEVWKDILNAEGDEIYLKVFSDLPSSVPVSIGSIHSNLRSFIVFAQFRTGTFVHDGPGSKFIMNDCGRRWASPLPVCCSSKYCLKHIIPRQQDISFYMKEGETPSFLELSERAILRREVAIGYVKGNKQVINPRNKTEPLFLEKTDLLIVISELEGEQLLIV</sequence>
<dbReference type="PANTHER" id="PTHR31563:SF13">
    <property type="entry name" value="ION CHANNEL POLLUX-LIKE 1-RELATED"/>
    <property type="match status" value="1"/>
</dbReference>
<reference evidence="1 2" key="1">
    <citation type="journal article" date="2014" name="Agronomy (Basel)">
        <title>A Draft Genome Sequence for Ensete ventricosum, the Drought-Tolerant Tree Against Hunger.</title>
        <authorList>
            <person name="Harrison J."/>
            <person name="Moore K.A."/>
            <person name="Paszkiewicz K."/>
            <person name="Jones T."/>
            <person name="Grant M."/>
            <person name="Ambacheew D."/>
            <person name="Muzemil S."/>
            <person name="Studholme D.J."/>
        </authorList>
    </citation>
    <scope>NUCLEOTIDE SEQUENCE [LARGE SCALE GENOMIC DNA]</scope>
</reference>
<accession>A0A427AK98</accession>
<comment type="caution">
    <text evidence="1">The sequence shown here is derived from an EMBL/GenBank/DDBJ whole genome shotgun (WGS) entry which is preliminary data.</text>
</comment>
<dbReference type="AlphaFoldDB" id="A0A427AK98"/>
<evidence type="ECO:0000313" key="2">
    <source>
        <dbReference type="Proteomes" id="UP000287651"/>
    </source>
</evidence>
<dbReference type="EMBL" id="AMZH03002126">
    <property type="protein sequence ID" value="RRT76683.1"/>
    <property type="molecule type" value="Genomic_DNA"/>
</dbReference>
<dbReference type="InterPro" id="IPR044849">
    <property type="entry name" value="CASTOR/POLLUX/SYM8-like"/>
</dbReference>